<proteinExistence type="predicted"/>
<protein>
    <submittedName>
        <fullName evidence="1">Uncharacterized protein</fullName>
    </submittedName>
</protein>
<evidence type="ECO:0000313" key="1">
    <source>
        <dbReference type="EMBL" id="KAJ1370118.1"/>
    </source>
</evidence>
<comment type="caution">
    <text evidence="1">The sequence shown here is derived from an EMBL/GenBank/DDBJ whole genome shotgun (WGS) entry which is preliminary data.</text>
</comment>
<dbReference type="EMBL" id="JAHQIW010006736">
    <property type="protein sequence ID" value="KAJ1370118.1"/>
    <property type="molecule type" value="Genomic_DNA"/>
</dbReference>
<sequence>MMPMGESEGCEVKSLFTKKMQKFVERRIFTKIYQKLDVHMEYRNSQARLIHGRGSRGRRFNAVFHDRSSGASEKCDFLSFD</sequence>
<dbReference type="AlphaFoldDB" id="A0AAD5WHZ6"/>
<reference evidence="1" key="1">
    <citation type="submission" date="2021-06" db="EMBL/GenBank/DDBJ databases">
        <title>Parelaphostrongylus tenuis whole genome reference sequence.</title>
        <authorList>
            <person name="Garwood T.J."/>
            <person name="Larsen P.A."/>
            <person name="Fountain-Jones N.M."/>
            <person name="Garbe J.R."/>
            <person name="Macchietto M.G."/>
            <person name="Kania S.A."/>
            <person name="Gerhold R.W."/>
            <person name="Richards J.E."/>
            <person name="Wolf T.M."/>
        </authorList>
    </citation>
    <scope>NUCLEOTIDE SEQUENCE</scope>
    <source>
        <strain evidence="1">MNPRO001-30</strain>
        <tissue evidence="1">Meninges</tissue>
    </source>
</reference>
<dbReference type="Proteomes" id="UP001196413">
    <property type="component" value="Unassembled WGS sequence"/>
</dbReference>
<gene>
    <name evidence="1" type="ORF">KIN20_031774</name>
</gene>
<keyword evidence="2" id="KW-1185">Reference proteome</keyword>
<accession>A0AAD5WHZ6</accession>
<evidence type="ECO:0000313" key="2">
    <source>
        <dbReference type="Proteomes" id="UP001196413"/>
    </source>
</evidence>
<organism evidence="1 2">
    <name type="scientific">Parelaphostrongylus tenuis</name>
    <name type="common">Meningeal worm</name>
    <dbReference type="NCBI Taxonomy" id="148309"/>
    <lineage>
        <taxon>Eukaryota</taxon>
        <taxon>Metazoa</taxon>
        <taxon>Ecdysozoa</taxon>
        <taxon>Nematoda</taxon>
        <taxon>Chromadorea</taxon>
        <taxon>Rhabditida</taxon>
        <taxon>Rhabditina</taxon>
        <taxon>Rhabditomorpha</taxon>
        <taxon>Strongyloidea</taxon>
        <taxon>Metastrongylidae</taxon>
        <taxon>Parelaphostrongylus</taxon>
    </lineage>
</organism>
<name>A0AAD5WHZ6_PARTN</name>